<gene>
    <name evidence="2" type="ORF">AFNPGKIM_00021</name>
</gene>
<evidence type="ECO:0000313" key="2">
    <source>
        <dbReference type="EMBL" id="QNO53325.1"/>
    </source>
</evidence>
<reference evidence="2" key="1">
    <citation type="submission" date="2020-06" db="EMBL/GenBank/DDBJ databases">
        <title>Unique genomic features of the anaerobic methanotrophic archaea.</title>
        <authorList>
            <person name="Chadwick G.L."/>
            <person name="Skennerton C.T."/>
            <person name="Laso-Perez R."/>
            <person name="Leu A.O."/>
            <person name="Speth D.R."/>
            <person name="Yu H."/>
            <person name="Morgan-Lang C."/>
            <person name="Hatzenpichler R."/>
            <person name="Goudeau D."/>
            <person name="Malmstrom R."/>
            <person name="Brazelton W.J."/>
            <person name="Woyke T."/>
            <person name="Hallam S.J."/>
            <person name="Tyson G.W."/>
            <person name="Wegener G."/>
            <person name="Boetius A."/>
            <person name="Orphan V."/>
        </authorList>
    </citation>
    <scope>NUCLEOTIDE SEQUENCE</scope>
</reference>
<organism evidence="2">
    <name type="scientific">Candidatus Methanophagaceae archaeon ANME-1 ERB6</name>
    <dbReference type="NCBI Taxonomy" id="2759912"/>
    <lineage>
        <taxon>Archaea</taxon>
        <taxon>Methanobacteriati</taxon>
        <taxon>Methanobacteriota</taxon>
        <taxon>Stenosarchaea group</taxon>
        <taxon>Methanomicrobia</taxon>
        <taxon>Candidatus Methanophagales</taxon>
        <taxon>Candidatus Methanophagaceae</taxon>
    </lineage>
</organism>
<dbReference type="InterPro" id="IPR012437">
    <property type="entry name" value="DUF1638"/>
</dbReference>
<name>A0A7G9YZ91_9EURY</name>
<dbReference type="Pfam" id="PF07796">
    <property type="entry name" value="DUF1638"/>
    <property type="match status" value="1"/>
</dbReference>
<sequence length="283" mass="32151">MRIGIITCEILRREIKDVIEKTGYSKLFFPLLETRDLVMSILHRKTNSRFIEELKNIKSKLGARIEIKERSFERTEKEIRENNIADCVIIKVNAQGMHFRPAKLLAEIENDIKKMSRVVDFILLGYGLCGNTVENVERLIADADVPVVISREEGVILNNSIEIALGRKRVQSLLHVEGGTYFLTPAGASAIKDTQLIPESDGILGEGKGIDVSRIIKLFKNRYRRVIKICYSEADEKKDCEFSKIVENFANTFGLEIKTERGSSKLVLDALQRGFDSVHEPKR</sequence>
<protein>
    <recommendedName>
        <fullName evidence="1">DUF1638 domain-containing protein</fullName>
    </recommendedName>
</protein>
<dbReference type="EMBL" id="MT631537">
    <property type="protein sequence ID" value="QNO53325.1"/>
    <property type="molecule type" value="Genomic_DNA"/>
</dbReference>
<dbReference type="AlphaFoldDB" id="A0A7G9YZ91"/>
<proteinExistence type="predicted"/>
<feature type="domain" description="DUF1638" evidence="1">
    <location>
        <begin position="95"/>
        <end position="267"/>
    </location>
</feature>
<evidence type="ECO:0000259" key="1">
    <source>
        <dbReference type="Pfam" id="PF07796"/>
    </source>
</evidence>
<accession>A0A7G9YZ91</accession>